<dbReference type="AlphaFoldDB" id="A0A9P6T5M5"/>
<dbReference type="EMBL" id="MU167535">
    <property type="protein sequence ID" value="KAG0139705.1"/>
    <property type="molecule type" value="Genomic_DNA"/>
</dbReference>
<feature type="non-terminal residue" evidence="1">
    <location>
        <position position="1"/>
    </location>
</feature>
<protein>
    <submittedName>
        <fullName evidence="1">Uncharacterized protein</fullName>
    </submittedName>
</protein>
<evidence type="ECO:0000313" key="1">
    <source>
        <dbReference type="EMBL" id="KAG0139705.1"/>
    </source>
</evidence>
<dbReference type="Proteomes" id="UP000886653">
    <property type="component" value="Unassembled WGS sequence"/>
</dbReference>
<comment type="caution">
    <text evidence="1">The sequence shown here is derived from an EMBL/GenBank/DDBJ whole genome shotgun (WGS) entry which is preliminary data.</text>
</comment>
<organism evidence="1 2">
    <name type="scientific">Cronartium quercuum f. sp. fusiforme G11</name>
    <dbReference type="NCBI Taxonomy" id="708437"/>
    <lineage>
        <taxon>Eukaryota</taxon>
        <taxon>Fungi</taxon>
        <taxon>Dikarya</taxon>
        <taxon>Basidiomycota</taxon>
        <taxon>Pucciniomycotina</taxon>
        <taxon>Pucciniomycetes</taxon>
        <taxon>Pucciniales</taxon>
        <taxon>Coleosporiaceae</taxon>
        <taxon>Cronartium</taxon>
    </lineage>
</organism>
<proteinExistence type="predicted"/>
<name>A0A9P6T5M5_9BASI</name>
<gene>
    <name evidence="1" type="ORF">CROQUDRAFT_23894</name>
</gene>
<sequence>LTCKGFIAFEAALNEEVLVIPWILCHLGDSPMHAEITNTTNPVGTLNSCHVCNLTVESKVQKKSETYVCQFVGVGSAG</sequence>
<evidence type="ECO:0000313" key="2">
    <source>
        <dbReference type="Proteomes" id="UP000886653"/>
    </source>
</evidence>
<feature type="non-terminal residue" evidence="1">
    <location>
        <position position="78"/>
    </location>
</feature>
<accession>A0A9P6T5M5</accession>
<reference evidence="1" key="1">
    <citation type="submission" date="2013-11" db="EMBL/GenBank/DDBJ databases">
        <title>Genome sequence of the fusiform rust pathogen reveals effectors for host alternation and coevolution with pine.</title>
        <authorList>
            <consortium name="DOE Joint Genome Institute"/>
            <person name="Smith K."/>
            <person name="Pendleton A."/>
            <person name="Kubisiak T."/>
            <person name="Anderson C."/>
            <person name="Salamov A."/>
            <person name="Aerts A."/>
            <person name="Riley R."/>
            <person name="Clum A."/>
            <person name="Lindquist E."/>
            <person name="Ence D."/>
            <person name="Campbell M."/>
            <person name="Kronenberg Z."/>
            <person name="Feau N."/>
            <person name="Dhillon B."/>
            <person name="Hamelin R."/>
            <person name="Burleigh J."/>
            <person name="Smith J."/>
            <person name="Yandell M."/>
            <person name="Nelson C."/>
            <person name="Grigoriev I."/>
            <person name="Davis J."/>
        </authorList>
    </citation>
    <scope>NUCLEOTIDE SEQUENCE</scope>
    <source>
        <strain evidence="1">G11</strain>
    </source>
</reference>
<dbReference type="OrthoDB" id="2505507at2759"/>
<keyword evidence="2" id="KW-1185">Reference proteome</keyword>